<dbReference type="Pfam" id="PF04483">
    <property type="entry name" value="DUF565"/>
    <property type="match status" value="1"/>
</dbReference>
<evidence type="ECO:0000256" key="2">
    <source>
        <dbReference type="SAM" id="Phobius"/>
    </source>
</evidence>
<keyword evidence="2" id="KW-0812">Transmembrane</keyword>
<feature type="transmembrane region" description="Helical" evidence="2">
    <location>
        <begin position="110"/>
        <end position="129"/>
    </location>
</feature>
<feature type="transmembrane region" description="Helical" evidence="2">
    <location>
        <begin position="135"/>
        <end position="155"/>
    </location>
</feature>
<dbReference type="InterPro" id="IPR007572">
    <property type="entry name" value="Uncharacterised_Ycf20"/>
</dbReference>
<sequence>MKTTTTRLSRNANFSISKLPDSIDAALNLRPRFLKKVCSFGWKLHSQHSFIHVNSFGRIEWSVRSSVDDSGFDSSSGNGGRPRLIRVIQGFQTKLGVRIQELRKNLPMKILFFLVGFYCATAFATVIGQTGDWDILSAALAVFIVEGIGALMYRASLPLVSNVRSLITMFNYWKAGLSLGLFLDSFKYELDKITDFSHPLSFDLDVFALFV</sequence>
<reference evidence="3" key="1">
    <citation type="submission" date="2023-05" db="EMBL/GenBank/DDBJ databases">
        <title>Genome and transcriptome analyses reveal genes involved in the formation of fine ridges on petal epidermal cells in Hibiscus trionum.</title>
        <authorList>
            <person name="Koshimizu S."/>
            <person name="Masuda S."/>
            <person name="Ishii T."/>
            <person name="Shirasu K."/>
            <person name="Hoshino A."/>
            <person name="Arita M."/>
        </authorList>
    </citation>
    <scope>NUCLEOTIDE SEQUENCE</scope>
    <source>
        <strain evidence="3">Hamamatsu line</strain>
    </source>
</reference>
<proteinExistence type="inferred from homology"/>
<comment type="similarity">
    <text evidence="1">Belongs to the ycf20 family.</text>
</comment>
<dbReference type="PANTHER" id="PTHR33787">
    <property type="match status" value="1"/>
</dbReference>
<keyword evidence="2" id="KW-0472">Membrane</keyword>
<keyword evidence="4" id="KW-1185">Reference proteome</keyword>
<keyword evidence="2" id="KW-1133">Transmembrane helix</keyword>
<protein>
    <recommendedName>
        <fullName evidence="5">Ycf20-like protein</fullName>
    </recommendedName>
</protein>
<name>A0A9W7HJJ5_HIBTR</name>
<dbReference type="OrthoDB" id="776537at2759"/>
<evidence type="ECO:0000313" key="3">
    <source>
        <dbReference type="EMBL" id="GMI78579.1"/>
    </source>
</evidence>
<gene>
    <name evidence="3" type="ORF">HRI_001527200</name>
</gene>
<dbReference type="Proteomes" id="UP001165190">
    <property type="component" value="Unassembled WGS sequence"/>
</dbReference>
<evidence type="ECO:0000313" key="4">
    <source>
        <dbReference type="Proteomes" id="UP001165190"/>
    </source>
</evidence>
<evidence type="ECO:0000256" key="1">
    <source>
        <dbReference type="ARBA" id="ARBA00009846"/>
    </source>
</evidence>
<dbReference type="EMBL" id="BSYR01000016">
    <property type="protein sequence ID" value="GMI78579.1"/>
    <property type="molecule type" value="Genomic_DNA"/>
</dbReference>
<evidence type="ECO:0008006" key="5">
    <source>
        <dbReference type="Google" id="ProtNLM"/>
    </source>
</evidence>
<organism evidence="3 4">
    <name type="scientific">Hibiscus trionum</name>
    <name type="common">Flower of an hour</name>
    <dbReference type="NCBI Taxonomy" id="183268"/>
    <lineage>
        <taxon>Eukaryota</taxon>
        <taxon>Viridiplantae</taxon>
        <taxon>Streptophyta</taxon>
        <taxon>Embryophyta</taxon>
        <taxon>Tracheophyta</taxon>
        <taxon>Spermatophyta</taxon>
        <taxon>Magnoliopsida</taxon>
        <taxon>eudicotyledons</taxon>
        <taxon>Gunneridae</taxon>
        <taxon>Pentapetalae</taxon>
        <taxon>rosids</taxon>
        <taxon>malvids</taxon>
        <taxon>Malvales</taxon>
        <taxon>Malvaceae</taxon>
        <taxon>Malvoideae</taxon>
        <taxon>Hibiscus</taxon>
    </lineage>
</organism>
<dbReference type="PANTHER" id="PTHR33787:SF3">
    <property type="entry name" value="YCF20-LIKE PROTEIN"/>
    <property type="match status" value="1"/>
</dbReference>
<comment type="caution">
    <text evidence="3">The sequence shown here is derived from an EMBL/GenBank/DDBJ whole genome shotgun (WGS) entry which is preliminary data.</text>
</comment>
<dbReference type="AlphaFoldDB" id="A0A9W7HJJ5"/>
<accession>A0A9W7HJJ5</accession>